<evidence type="ECO:0000256" key="9">
    <source>
        <dbReference type="ARBA" id="ARBA00023182"/>
    </source>
</evidence>
<keyword evidence="12" id="KW-1185">Reference proteome</keyword>
<dbReference type="GO" id="GO:0002504">
    <property type="term" value="P:antigen processing and presentation of peptide or polysaccharide antigen via MHC class II"/>
    <property type="evidence" value="ECO:0007669"/>
    <property type="project" value="UniProtKB-KW"/>
</dbReference>
<dbReference type="PANTHER" id="PTHR19944">
    <property type="entry name" value="MHC CLASS II-RELATED"/>
    <property type="match status" value="1"/>
</dbReference>
<dbReference type="GO" id="GO:0002250">
    <property type="term" value="P:adaptive immune response"/>
    <property type="evidence" value="ECO:0007669"/>
    <property type="project" value="UniProtKB-KW"/>
</dbReference>
<evidence type="ECO:0000256" key="1">
    <source>
        <dbReference type="ARBA" id="ARBA00004479"/>
    </source>
</evidence>
<dbReference type="FunFam" id="3.10.320.10:FF:000001">
    <property type="entry name" value="HLA class II histocompatibility antigen, DRB1-1 beta chain"/>
    <property type="match status" value="1"/>
</dbReference>
<keyword evidence="9" id="KW-0491">MHC II</keyword>
<evidence type="ECO:0000256" key="5">
    <source>
        <dbReference type="ARBA" id="ARBA00023130"/>
    </source>
</evidence>
<dbReference type="Ensembl" id="ENSCMMT00000023360.1">
    <property type="protein sequence ID" value="ENSCMMP00000021331.1"/>
    <property type="gene ID" value="ENSCMMG00000013422.1"/>
</dbReference>
<evidence type="ECO:0000256" key="3">
    <source>
        <dbReference type="ARBA" id="ARBA00022859"/>
    </source>
</evidence>
<dbReference type="Pfam" id="PF00969">
    <property type="entry name" value="MHC_II_beta"/>
    <property type="match status" value="1"/>
</dbReference>
<evidence type="ECO:0000313" key="12">
    <source>
        <dbReference type="Proteomes" id="UP000694556"/>
    </source>
</evidence>
<name>A0A8C3CLP7_CAIMO</name>
<dbReference type="AlphaFoldDB" id="A0A8C3CLP7"/>
<evidence type="ECO:0000259" key="10">
    <source>
        <dbReference type="SMART" id="SM00921"/>
    </source>
</evidence>
<dbReference type="Proteomes" id="UP000694556">
    <property type="component" value="Unassembled WGS sequence"/>
</dbReference>
<keyword evidence="4" id="KW-1133">Transmembrane helix</keyword>
<keyword evidence="8" id="KW-0325">Glycoprotein</keyword>
<evidence type="ECO:0000256" key="2">
    <source>
        <dbReference type="ARBA" id="ARBA00022692"/>
    </source>
</evidence>
<comment type="subcellular location">
    <subcellularLocation>
        <location evidence="1">Membrane</location>
        <topology evidence="1">Single-pass type I membrane protein</topology>
    </subcellularLocation>
</comment>
<dbReference type="PANTHER" id="PTHR19944:SF99">
    <property type="entry name" value="HLA CLASS II HISTOCOMPATIBILITY ANTIGEN, DRB1 BETA CHAIN"/>
    <property type="match status" value="1"/>
</dbReference>
<dbReference type="InterPro" id="IPR011162">
    <property type="entry name" value="MHC_I/II-like_Ag-recog"/>
</dbReference>
<dbReference type="GO" id="GO:0042613">
    <property type="term" value="C:MHC class II protein complex"/>
    <property type="evidence" value="ECO:0007669"/>
    <property type="project" value="UniProtKB-KW"/>
</dbReference>
<keyword evidence="5" id="KW-1064">Adaptive immunity</keyword>
<evidence type="ECO:0000313" key="11">
    <source>
        <dbReference type="Ensembl" id="ENSCMMP00000021331.1"/>
    </source>
</evidence>
<protein>
    <recommendedName>
        <fullName evidence="10">MHC class II beta chain N-terminal domain-containing protein</fullName>
    </recommendedName>
</protein>
<dbReference type="SUPFAM" id="SSF54452">
    <property type="entry name" value="MHC antigen-recognition domain"/>
    <property type="match status" value="1"/>
</dbReference>
<evidence type="ECO:0000256" key="7">
    <source>
        <dbReference type="ARBA" id="ARBA00023157"/>
    </source>
</evidence>
<dbReference type="InterPro" id="IPR014745">
    <property type="entry name" value="MHC_II_a/b_N"/>
</dbReference>
<reference evidence="11" key="1">
    <citation type="submission" date="2025-08" db="UniProtKB">
        <authorList>
            <consortium name="Ensembl"/>
        </authorList>
    </citation>
    <scope>IDENTIFICATION</scope>
</reference>
<reference evidence="11" key="2">
    <citation type="submission" date="2025-09" db="UniProtKB">
        <authorList>
            <consortium name="Ensembl"/>
        </authorList>
    </citation>
    <scope>IDENTIFICATION</scope>
</reference>
<dbReference type="Gene3D" id="3.10.320.10">
    <property type="entry name" value="Class II Histocompatibility Antigen, M Beta Chain, Chain B, domain 1"/>
    <property type="match status" value="1"/>
</dbReference>
<evidence type="ECO:0000256" key="8">
    <source>
        <dbReference type="ARBA" id="ARBA00023180"/>
    </source>
</evidence>
<dbReference type="InterPro" id="IPR050160">
    <property type="entry name" value="MHC/Immunoglobulin"/>
</dbReference>
<proteinExistence type="predicted"/>
<dbReference type="SMART" id="SM00921">
    <property type="entry name" value="MHC_II_beta"/>
    <property type="match status" value="1"/>
</dbReference>
<keyword evidence="7" id="KW-1015">Disulfide bond</keyword>
<organism evidence="11 12">
    <name type="scientific">Cairina moschata</name>
    <name type="common">Muscovy duck</name>
    <dbReference type="NCBI Taxonomy" id="8855"/>
    <lineage>
        <taxon>Eukaryota</taxon>
        <taxon>Metazoa</taxon>
        <taxon>Chordata</taxon>
        <taxon>Craniata</taxon>
        <taxon>Vertebrata</taxon>
        <taxon>Euteleostomi</taxon>
        <taxon>Archelosauria</taxon>
        <taxon>Archosauria</taxon>
        <taxon>Dinosauria</taxon>
        <taxon>Saurischia</taxon>
        <taxon>Theropoda</taxon>
        <taxon>Coelurosauria</taxon>
        <taxon>Aves</taxon>
        <taxon>Neognathae</taxon>
        <taxon>Galloanserae</taxon>
        <taxon>Anseriformes</taxon>
        <taxon>Anatidae</taxon>
        <taxon>Anatinae</taxon>
        <taxon>Cairina</taxon>
    </lineage>
</organism>
<keyword evidence="6" id="KW-0472">Membrane</keyword>
<sequence length="136" mass="15630">VARDKCQRVPSGVRFCLVTGDAAQPRCSLVVTGTPSPRFFQFMPVFECHYLNGTKRVKYLQRVIYNRQQNVHFDSDVGHFVADTELGKPDADYWNSLPGKLEDERASVDTYCQCNYKANEDFILNRRAPPSPPRLW</sequence>
<feature type="domain" description="MHC class II beta chain N-terminal" evidence="10">
    <location>
        <begin position="46"/>
        <end position="120"/>
    </location>
</feature>
<evidence type="ECO:0000256" key="6">
    <source>
        <dbReference type="ARBA" id="ARBA00023136"/>
    </source>
</evidence>
<accession>A0A8C3CLP7</accession>
<keyword evidence="2" id="KW-0812">Transmembrane</keyword>
<dbReference type="InterPro" id="IPR000353">
    <property type="entry name" value="MHC_II_b_N"/>
</dbReference>
<keyword evidence="3" id="KW-0391">Immunity</keyword>
<evidence type="ECO:0000256" key="4">
    <source>
        <dbReference type="ARBA" id="ARBA00022989"/>
    </source>
</evidence>